<reference evidence="1 2" key="1">
    <citation type="submission" date="2020-01" db="EMBL/GenBank/DDBJ databases">
        <title>Sphingomonas sp. C33 whole genome sequece.</title>
        <authorList>
            <person name="Park C."/>
        </authorList>
    </citation>
    <scope>NUCLEOTIDE SEQUENCE [LARGE SCALE GENOMIC DNA]</scope>
    <source>
        <strain evidence="1 2">C33</strain>
    </source>
</reference>
<gene>
    <name evidence="1" type="ORF">GVO57_07405</name>
</gene>
<accession>A0A7Z2NWC1</accession>
<dbReference type="Pfam" id="PF09956">
    <property type="entry name" value="Phage_cement_2"/>
    <property type="match status" value="1"/>
</dbReference>
<dbReference type="Proteomes" id="UP000464468">
    <property type="component" value="Chromosome"/>
</dbReference>
<organism evidence="1 2">
    <name type="scientific">Sphingomonas changnyeongensis</name>
    <dbReference type="NCBI Taxonomy" id="2698679"/>
    <lineage>
        <taxon>Bacteria</taxon>
        <taxon>Pseudomonadati</taxon>
        <taxon>Pseudomonadota</taxon>
        <taxon>Alphaproteobacteria</taxon>
        <taxon>Sphingomonadales</taxon>
        <taxon>Sphingomonadaceae</taxon>
        <taxon>Sphingomonas</taxon>
    </lineage>
</organism>
<dbReference type="KEGG" id="schy:GVO57_07405"/>
<protein>
    <submittedName>
        <fullName evidence="1">DUF2190 family protein</fullName>
    </submittedName>
</protein>
<dbReference type="AlphaFoldDB" id="A0A7Z2NWC1"/>
<keyword evidence="2" id="KW-1185">Reference proteome</keyword>
<dbReference type="InterPro" id="IPR011231">
    <property type="entry name" value="Phage_VT1-Sakai_H0018"/>
</dbReference>
<sequence length="110" mass="11388">MQQRPVLEYPIITSAAIARKRFVTYARTQAVANERALGVADYEAAAARPLNVVVLGTATVETGGAVAVGDEVQSDAQGRAIVRAAGVANGRALTPATAAGQMIEILLIKN</sequence>
<evidence type="ECO:0000313" key="1">
    <source>
        <dbReference type="EMBL" id="QHL90692.1"/>
    </source>
</evidence>
<dbReference type="EMBL" id="CP047895">
    <property type="protein sequence ID" value="QHL90692.1"/>
    <property type="molecule type" value="Genomic_DNA"/>
</dbReference>
<dbReference type="RefSeq" id="WP_160592619.1">
    <property type="nucleotide sequence ID" value="NZ_CP047895.1"/>
</dbReference>
<name>A0A7Z2NWC1_9SPHN</name>
<proteinExistence type="predicted"/>
<evidence type="ECO:0000313" key="2">
    <source>
        <dbReference type="Proteomes" id="UP000464468"/>
    </source>
</evidence>